<dbReference type="Gene3D" id="3.40.50.1820">
    <property type="entry name" value="alpha/beta hydrolase"/>
    <property type="match status" value="1"/>
</dbReference>
<keyword evidence="7" id="KW-1185">Reference proteome</keyword>
<evidence type="ECO:0000256" key="1">
    <source>
        <dbReference type="ARBA" id="ARBA00010515"/>
    </source>
</evidence>
<accession>A0A2Z6SDS5</accession>
<evidence type="ECO:0000313" key="5">
    <source>
        <dbReference type="EMBL" id="GBC03039.1"/>
    </source>
</evidence>
<dbReference type="PANTHER" id="PTHR48081">
    <property type="entry name" value="AB HYDROLASE SUPERFAMILY PROTEIN C4A8.06C"/>
    <property type="match status" value="1"/>
</dbReference>
<reference evidence="6" key="2">
    <citation type="submission" date="2019-10" db="EMBL/GenBank/DDBJ databases">
        <title>Conservation and host-specific expression of non-tandemly repeated heterogenous ribosome RNA gene in arbuscular mycorrhizal fungi.</title>
        <authorList>
            <person name="Maeda T."/>
            <person name="Kobayashi Y."/>
            <person name="Nakagawa T."/>
            <person name="Ezawa T."/>
            <person name="Yamaguchi K."/>
            <person name="Bino T."/>
            <person name="Nishimoto Y."/>
            <person name="Shigenobu S."/>
            <person name="Kawaguchi M."/>
        </authorList>
    </citation>
    <scope>NUCLEOTIDE SEQUENCE</scope>
    <source>
        <strain evidence="6">HR1</strain>
    </source>
</reference>
<dbReference type="InterPro" id="IPR013094">
    <property type="entry name" value="AB_hydrolase_3"/>
</dbReference>
<keyword evidence="2 6" id="KW-0378">Hydrolase</keyword>
<dbReference type="Pfam" id="PF07859">
    <property type="entry name" value="Abhydrolase_3"/>
    <property type="match status" value="1"/>
</dbReference>
<sequence>MYSTFILFHCKKIMRDFKYSQTSFEKIEPKLQKNQKYKDDELTNNDNNKSKKPSRNDGWMLLDHAALITSQATILTANFFTHHLSGPRKPSWPIQLTLMCASMRALTDHTHLADIETLRRLINIPFTFVPSDIIITPVSFKVVNKGLQGILKNLEEKETGNREISCEWVVPKSLWRKINDDYRLSASCCTHFFIDGDGIKWSNEKVIMYIHGGAYYLMSAKTHREINYRLSKSTGRRVFAINYRLAPEGPFPCGLHDVVHSFLYLTDPNGLAIQPENIVIAGDSAGGGLSLALLYYLRDNHMPLPGGAVLFSPWLDLTMSCLSWDQNQPYDYLFKPKDDDPLHPVKLYLHPYEERSKLVNHPYVSPLFGDLNHLPPLLIQCGDSEVLRDEIYLVAQKASETGTTFVQYEVYEDMVHVFQMFNFLEPAAKAMDSVGYFVKNVIPIHQSTLLSRENHKKYSVLGYNLQRPVELLRSQNPTPGHISPLASPSNKVDKSTSTQEDGIIVNHPSSNNYYSKRKDNKPTSLPSHNYACFYNRNNRNGDNQQQRQQQHIQHIRSQPKTMLIRSSSYPDLKQLSSKDYNFKSSFVKFDKPEVSEPKKSTNGMRNKKDVSVGVGPDNY</sequence>
<feature type="compositionally biased region" description="Polar residues" evidence="3">
    <location>
        <begin position="486"/>
        <end position="500"/>
    </location>
</feature>
<feature type="region of interest" description="Disordered" evidence="3">
    <location>
        <begin position="473"/>
        <end position="550"/>
    </location>
</feature>
<feature type="domain" description="Alpha/beta hydrolase fold-3" evidence="4">
    <location>
        <begin position="207"/>
        <end position="419"/>
    </location>
</feature>
<gene>
    <name evidence="6" type="ORF">RCL2_000277000</name>
    <name evidence="5" type="ORF">RclHR1_04960003</name>
</gene>
<feature type="compositionally biased region" description="Basic and acidic residues" evidence="3">
    <location>
        <begin position="588"/>
        <end position="599"/>
    </location>
</feature>
<evidence type="ECO:0000256" key="2">
    <source>
        <dbReference type="ARBA" id="ARBA00022801"/>
    </source>
</evidence>
<dbReference type="OrthoDB" id="408631at2759"/>
<proteinExistence type="inferred from homology"/>
<comment type="caution">
    <text evidence="5">The sequence shown here is derived from an EMBL/GenBank/DDBJ whole genome shotgun (WGS) entry which is preliminary data.</text>
</comment>
<organism evidence="5 7">
    <name type="scientific">Rhizophagus clarus</name>
    <dbReference type="NCBI Taxonomy" id="94130"/>
    <lineage>
        <taxon>Eukaryota</taxon>
        <taxon>Fungi</taxon>
        <taxon>Fungi incertae sedis</taxon>
        <taxon>Mucoromycota</taxon>
        <taxon>Glomeromycotina</taxon>
        <taxon>Glomeromycetes</taxon>
        <taxon>Glomerales</taxon>
        <taxon>Glomeraceae</taxon>
        <taxon>Rhizophagus</taxon>
    </lineage>
</organism>
<evidence type="ECO:0000259" key="4">
    <source>
        <dbReference type="Pfam" id="PF07859"/>
    </source>
</evidence>
<dbReference type="InterPro" id="IPR050300">
    <property type="entry name" value="GDXG_lipolytic_enzyme"/>
</dbReference>
<dbReference type="Proteomes" id="UP000615446">
    <property type="component" value="Unassembled WGS sequence"/>
</dbReference>
<dbReference type="Proteomes" id="UP000247702">
    <property type="component" value="Unassembled WGS sequence"/>
</dbReference>
<reference evidence="5 7" key="1">
    <citation type="submission" date="2017-11" db="EMBL/GenBank/DDBJ databases">
        <title>The genome of Rhizophagus clarus HR1 reveals common genetic basis of auxotrophy among arbuscular mycorrhizal fungi.</title>
        <authorList>
            <person name="Kobayashi Y."/>
        </authorList>
    </citation>
    <scope>NUCLEOTIDE SEQUENCE [LARGE SCALE GENOMIC DNA]</scope>
    <source>
        <strain evidence="5 7">HR1</strain>
    </source>
</reference>
<evidence type="ECO:0000313" key="7">
    <source>
        <dbReference type="Proteomes" id="UP000247702"/>
    </source>
</evidence>
<protein>
    <submittedName>
        <fullName evidence="6">Alpha/beta hydrolase protein</fullName>
    </submittedName>
</protein>
<comment type="similarity">
    <text evidence="1">Belongs to the 'GDXG' lipolytic enzyme family.</text>
</comment>
<feature type="region of interest" description="Disordered" evidence="3">
    <location>
        <begin position="587"/>
        <end position="619"/>
    </location>
</feature>
<dbReference type="SUPFAM" id="SSF53474">
    <property type="entry name" value="alpha/beta-Hydrolases"/>
    <property type="match status" value="1"/>
</dbReference>
<dbReference type="AlphaFoldDB" id="A0A2Z6SDS5"/>
<name>A0A2Z6SDS5_9GLOM</name>
<feature type="compositionally biased region" description="Low complexity" evidence="3">
    <location>
        <begin position="535"/>
        <end position="550"/>
    </location>
</feature>
<dbReference type="InterPro" id="IPR002168">
    <property type="entry name" value="Lipase_GDXG_HIS_AS"/>
</dbReference>
<dbReference type="STRING" id="94130.A0A2Z6SDS5"/>
<dbReference type="EMBL" id="BLAL01000016">
    <property type="protein sequence ID" value="GES75329.1"/>
    <property type="molecule type" value="Genomic_DNA"/>
</dbReference>
<dbReference type="InterPro" id="IPR029058">
    <property type="entry name" value="AB_hydrolase_fold"/>
</dbReference>
<feature type="region of interest" description="Disordered" evidence="3">
    <location>
        <begin position="35"/>
        <end position="55"/>
    </location>
</feature>
<dbReference type="GO" id="GO:0016787">
    <property type="term" value="F:hydrolase activity"/>
    <property type="evidence" value="ECO:0007669"/>
    <property type="project" value="UniProtKB-KW"/>
</dbReference>
<dbReference type="PROSITE" id="PS01173">
    <property type="entry name" value="LIPASE_GDXG_HIS"/>
    <property type="match status" value="1"/>
</dbReference>
<dbReference type="EMBL" id="BEXD01003866">
    <property type="protein sequence ID" value="GBC03039.1"/>
    <property type="molecule type" value="Genomic_DNA"/>
</dbReference>
<evidence type="ECO:0000256" key="3">
    <source>
        <dbReference type="SAM" id="MobiDB-lite"/>
    </source>
</evidence>
<evidence type="ECO:0000313" key="6">
    <source>
        <dbReference type="EMBL" id="GES75329.1"/>
    </source>
</evidence>
<dbReference type="PANTHER" id="PTHR48081:SF26">
    <property type="entry name" value="ALPHA_BETA HYDROLASE FOLD-3 DOMAIN-CONTAINING PROTEIN"/>
    <property type="match status" value="1"/>
</dbReference>